<evidence type="ECO:0000313" key="1">
    <source>
        <dbReference type="EMBL" id="CDI97528.1"/>
    </source>
</evidence>
<reference evidence="1" key="2">
    <citation type="submission" date="2015-11" db="EMBL/GenBank/DDBJ databases">
        <authorList>
            <person name="Zhang Y."/>
            <person name="Guo Z."/>
        </authorList>
    </citation>
    <scope>NUCLEOTIDE SEQUENCE</scope>
</reference>
<evidence type="ECO:0000313" key="2">
    <source>
        <dbReference type="Proteomes" id="UP000017246"/>
    </source>
</evidence>
<dbReference type="Proteomes" id="UP000017246">
    <property type="component" value="Unassembled WGS sequence"/>
</dbReference>
<proteinExistence type="predicted"/>
<name>A0A087VZE0_ECHMU</name>
<accession>A0A087VZE0</accession>
<dbReference type="AlphaFoldDB" id="A0A087VZE0"/>
<gene>
    <name evidence="1" type="ORF">EmuJ_000130500</name>
</gene>
<reference evidence="1" key="1">
    <citation type="journal article" date="2013" name="Nature">
        <title>The genomes of four tapeworm species reveal adaptations to parasitism.</title>
        <authorList>
            <person name="Tsai I.J."/>
            <person name="Zarowiecki M."/>
            <person name="Holroyd N."/>
            <person name="Garciarrubio A."/>
            <person name="Sanchez-Flores A."/>
            <person name="Brooks K.L."/>
            <person name="Tracey A."/>
            <person name="Bobes R.J."/>
            <person name="Fragoso G."/>
            <person name="Sciutto E."/>
            <person name="Aslett M."/>
            <person name="Beasley H."/>
            <person name="Bennett H.M."/>
            <person name="Cai J."/>
            <person name="Camicia F."/>
            <person name="Clark R."/>
            <person name="Cucher M."/>
            <person name="De Silva N."/>
            <person name="Day T.A."/>
            <person name="Deplazes P."/>
            <person name="Estrada K."/>
            <person name="Fernandez C."/>
            <person name="Holland P.W."/>
            <person name="Hou J."/>
            <person name="Hu S."/>
            <person name="Huckvale T."/>
            <person name="Hung S.S."/>
            <person name="Kamenetzky L."/>
            <person name="Keane J.A."/>
            <person name="Kiss F."/>
            <person name="Koziol U."/>
            <person name="Lambert O."/>
            <person name="Liu K."/>
            <person name="Luo X."/>
            <person name="Luo Y."/>
            <person name="Macchiaroli N."/>
            <person name="Nichol S."/>
            <person name="Paps J."/>
            <person name="Parkinson J."/>
            <person name="Pouchkina-Stantcheva N."/>
            <person name="Riddiford N."/>
            <person name="Rosenzvit M."/>
            <person name="Salinas G."/>
            <person name="Wasmuth J.D."/>
            <person name="Zamanian M."/>
            <person name="Zheng Y."/>
            <person name="Cai X."/>
            <person name="Soberon X."/>
            <person name="Olson P.D."/>
            <person name="Laclette J.P."/>
            <person name="Brehm K."/>
            <person name="Berriman M."/>
            <person name="Garciarrubio A."/>
            <person name="Bobes R.J."/>
            <person name="Fragoso G."/>
            <person name="Sanchez-Flores A."/>
            <person name="Estrada K."/>
            <person name="Cevallos M.A."/>
            <person name="Morett E."/>
            <person name="Gonzalez V."/>
            <person name="Portillo T."/>
            <person name="Ochoa-Leyva A."/>
            <person name="Jose M.V."/>
            <person name="Sciutto E."/>
            <person name="Landa A."/>
            <person name="Jimenez L."/>
            <person name="Valdes V."/>
            <person name="Carrero J.C."/>
            <person name="Larralde C."/>
            <person name="Morales-Montor J."/>
            <person name="Limon-Lason J."/>
            <person name="Soberon X."/>
            <person name="Laclette J.P."/>
        </authorList>
    </citation>
    <scope>NUCLEOTIDE SEQUENCE [LARGE SCALE GENOMIC DNA]</scope>
</reference>
<dbReference type="EMBL" id="LN902844">
    <property type="protein sequence ID" value="CDI97528.1"/>
    <property type="molecule type" value="Genomic_DNA"/>
</dbReference>
<protein>
    <submittedName>
        <fullName evidence="1">Uncharacterized protein</fullName>
    </submittedName>
</protein>
<organism evidence="1 2">
    <name type="scientific">Echinococcus multilocularis</name>
    <name type="common">Fox tapeworm</name>
    <dbReference type="NCBI Taxonomy" id="6211"/>
    <lineage>
        <taxon>Eukaryota</taxon>
        <taxon>Metazoa</taxon>
        <taxon>Spiralia</taxon>
        <taxon>Lophotrochozoa</taxon>
        <taxon>Platyhelminthes</taxon>
        <taxon>Cestoda</taxon>
        <taxon>Eucestoda</taxon>
        <taxon>Cyclophyllidea</taxon>
        <taxon>Taeniidae</taxon>
        <taxon>Echinococcus</taxon>
    </lineage>
</organism>
<sequence>MLYQPVQVALQKDCICSIIHSIVQISQFLRLSHHLGVLISGCLFTVTHLFRTPVIDPFQIPILSHIKGGAIQHRLFKKKCDSKRAGNLEELMHCPVWGNLGTLYWWQQKANYILKDNHPDS</sequence>
<keyword evidence="2" id="KW-1185">Reference proteome</keyword>